<gene>
    <name evidence="2" type="ORF">ACFPQB_20100</name>
</gene>
<dbReference type="RefSeq" id="WP_240769723.1">
    <property type="nucleotide sequence ID" value="NZ_JBHSNS010000013.1"/>
</dbReference>
<feature type="compositionally biased region" description="Basic and acidic residues" evidence="1">
    <location>
        <begin position="188"/>
        <end position="200"/>
    </location>
</feature>
<dbReference type="PANTHER" id="PTHR36456:SF1">
    <property type="entry name" value="UPF0232 PROTEIN SCO3875"/>
    <property type="match status" value="1"/>
</dbReference>
<proteinExistence type="predicted"/>
<reference evidence="3" key="1">
    <citation type="journal article" date="2019" name="Int. J. Syst. Evol. Microbiol.">
        <title>The Global Catalogue of Microorganisms (GCM) 10K type strain sequencing project: providing services to taxonomists for standard genome sequencing and annotation.</title>
        <authorList>
            <consortium name="The Broad Institute Genomics Platform"/>
            <consortium name="The Broad Institute Genome Sequencing Center for Infectious Disease"/>
            <person name="Wu L."/>
            <person name="Ma J."/>
        </authorList>
    </citation>
    <scope>NUCLEOTIDE SEQUENCE [LARGE SCALE GENOMIC DNA]</scope>
    <source>
        <strain evidence="3">YIM 94188</strain>
    </source>
</reference>
<dbReference type="InterPro" id="IPR007922">
    <property type="entry name" value="DciA-like"/>
</dbReference>
<comment type="caution">
    <text evidence="2">The sequence shown here is derived from an EMBL/GenBank/DDBJ whole genome shotgun (WGS) entry which is preliminary data.</text>
</comment>
<dbReference type="Pfam" id="PF05258">
    <property type="entry name" value="DciA"/>
    <property type="match status" value="1"/>
</dbReference>
<feature type="region of interest" description="Disordered" evidence="1">
    <location>
        <begin position="1"/>
        <end position="88"/>
    </location>
</feature>
<dbReference type="Proteomes" id="UP001596072">
    <property type="component" value="Unassembled WGS sequence"/>
</dbReference>
<accession>A0ABW0ZQ32</accession>
<evidence type="ECO:0000313" key="2">
    <source>
        <dbReference type="EMBL" id="MFC5731223.1"/>
    </source>
</evidence>
<protein>
    <submittedName>
        <fullName evidence="2">DUF721 domain-containing protein</fullName>
    </submittedName>
</protein>
<evidence type="ECO:0000313" key="3">
    <source>
        <dbReference type="Proteomes" id="UP001596072"/>
    </source>
</evidence>
<name>A0ABW0ZQ32_9ACTN</name>
<keyword evidence="3" id="KW-1185">Reference proteome</keyword>
<evidence type="ECO:0000256" key="1">
    <source>
        <dbReference type="SAM" id="MobiDB-lite"/>
    </source>
</evidence>
<dbReference type="PANTHER" id="PTHR36456">
    <property type="entry name" value="UPF0232 PROTEIN SCO3875"/>
    <property type="match status" value="1"/>
</dbReference>
<dbReference type="EMBL" id="JBHSNS010000013">
    <property type="protein sequence ID" value="MFC5731223.1"/>
    <property type="molecule type" value="Genomic_DNA"/>
</dbReference>
<organism evidence="2 3">
    <name type="scientific">Nocardioides vastitatis</name>
    <dbReference type="NCBI Taxonomy" id="2568655"/>
    <lineage>
        <taxon>Bacteria</taxon>
        <taxon>Bacillati</taxon>
        <taxon>Actinomycetota</taxon>
        <taxon>Actinomycetes</taxon>
        <taxon>Propionibacteriales</taxon>
        <taxon>Nocardioidaceae</taxon>
        <taxon>Nocardioides</taxon>
    </lineage>
</organism>
<feature type="region of interest" description="Disordered" evidence="1">
    <location>
        <begin position="180"/>
        <end position="200"/>
    </location>
</feature>
<sequence length="200" mass="21708">MPEVPDLPEEPSPVDRVDPVEEAEEAEEHRADGLDLARSMMKGAAGSSTTPARRRPRRSADGQFRPRGRRGDAQLSGAHPDGRDPQMIGSELGRIIDERGWGLDLQVRGVFGRWTEIVGTEIGAHSTPESLSDGVLVVRTDSTAWATQLKMLASSVVKRLNQELGDGTVTVVEVLGPNAPSWKHGRRSARDGRGPRDTYG</sequence>